<accession>A0ABS8UX58</accession>
<feature type="non-terminal residue" evidence="1">
    <location>
        <position position="55"/>
    </location>
</feature>
<proteinExistence type="predicted"/>
<protein>
    <submittedName>
        <fullName evidence="1">Uncharacterized protein</fullName>
    </submittedName>
</protein>
<dbReference type="EMBL" id="JACEIK010002820">
    <property type="protein sequence ID" value="MCD9639019.1"/>
    <property type="molecule type" value="Genomic_DNA"/>
</dbReference>
<dbReference type="Proteomes" id="UP000823775">
    <property type="component" value="Unassembled WGS sequence"/>
</dbReference>
<comment type="caution">
    <text evidence="1">The sequence shown here is derived from an EMBL/GenBank/DDBJ whole genome shotgun (WGS) entry which is preliminary data.</text>
</comment>
<keyword evidence="2" id="KW-1185">Reference proteome</keyword>
<evidence type="ECO:0000313" key="1">
    <source>
        <dbReference type="EMBL" id="MCD9639019.1"/>
    </source>
</evidence>
<reference evidence="1 2" key="1">
    <citation type="journal article" date="2021" name="BMC Genomics">
        <title>Datura genome reveals duplications of psychoactive alkaloid biosynthetic genes and high mutation rate following tissue culture.</title>
        <authorList>
            <person name="Rajewski A."/>
            <person name="Carter-House D."/>
            <person name="Stajich J."/>
            <person name="Litt A."/>
        </authorList>
    </citation>
    <scope>NUCLEOTIDE SEQUENCE [LARGE SCALE GENOMIC DNA]</scope>
    <source>
        <strain evidence="1">AR-01</strain>
    </source>
</reference>
<sequence length="55" mass="6190">MGAIEMFGINLGTMTFGDSLVGSGETPMKHRYKASLASGHYLDPVLHRRFTDRYR</sequence>
<organism evidence="1 2">
    <name type="scientific">Datura stramonium</name>
    <name type="common">Jimsonweed</name>
    <name type="synonym">Common thornapple</name>
    <dbReference type="NCBI Taxonomy" id="4076"/>
    <lineage>
        <taxon>Eukaryota</taxon>
        <taxon>Viridiplantae</taxon>
        <taxon>Streptophyta</taxon>
        <taxon>Embryophyta</taxon>
        <taxon>Tracheophyta</taxon>
        <taxon>Spermatophyta</taxon>
        <taxon>Magnoliopsida</taxon>
        <taxon>eudicotyledons</taxon>
        <taxon>Gunneridae</taxon>
        <taxon>Pentapetalae</taxon>
        <taxon>asterids</taxon>
        <taxon>lamiids</taxon>
        <taxon>Solanales</taxon>
        <taxon>Solanaceae</taxon>
        <taxon>Solanoideae</taxon>
        <taxon>Datureae</taxon>
        <taxon>Datura</taxon>
    </lineage>
</organism>
<evidence type="ECO:0000313" key="2">
    <source>
        <dbReference type="Proteomes" id="UP000823775"/>
    </source>
</evidence>
<gene>
    <name evidence="1" type="ORF">HAX54_023263</name>
</gene>
<name>A0ABS8UX58_DATST</name>